<dbReference type="Proteomes" id="UP000036987">
    <property type="component" value="Unassembled WGS sequence"/>
</dbReference>
<evidence type="ECO:0000256" key="1">
    <source>
        <dbReference type="SAM" id="MobiDB-lite"/>
    </source>
</evidence>
<protein>
    <submittedName>
        <fullName evidence="2">Uncharacterized protein</fullName>
    </submittedName>
</protein>
<evidence type="ECO:0000313" key="3">
    <source>
        <dbReference type="Proteomes" id="UP000036987"/>
    </source>
</evidence>
<dbReference type="EMBL" id="LFYR01001054">
    <property type="protein sequence ID" value="KMZ65318.1"/>
    <property type="molecule type" value="Genomic_DNA"/>
</dbReference>
<evidence type="ECO:0000313" key="2">
    <source>
        <dbReference type="EMBL" id="KMZ65318.1"/>
    </source>
</evidence>
<dbReference type="AlphaFoldDB" id="A0A0K9P8F1"/>
<feature type="compositionally biased region" description="Basic and acidic residues" evidence="1">
    <location>
        <begin position="772"/>
        <end position="783"/>
    </location>
</feature>
<gene>
    <name evidence="2" type="ORF">ZOSMA_32G01010</name>
</gene>
<accession>A0A0K9P8F1</accession>
<reference evidence="3" key="1">
    <citation type="journal article" date="2016" name="Nature">
        <title>The genome of the seagrass Zostera marina reveals angiosperm adaptation to the sea.</title>
        <authorList>
            <person name="Olsen J.L."/>
            <person name="Rouze P."/>
            <person name="Verhelst B."/>
            <person name="Lin Y.-C."/>
            <person name="Bayer T."/>
            <person name="Collen J."/>
            <person name="Dattolo E."/>
            <person name="De Paoli E."/>
            <person name="Dittami S."/>
            <person name="Maumus F."/>
            <person name="Michel G."/>
            <person name="Kersting A."/>
            <person name="Lauritano C."/>
            <person name="Lohaus R."/>
            <person name="Toepel M."/>
            <person name="Tonon T."/>
            <person name="Vanneste K."/>
            <person name="Amirebrahimi M."/>
            <person name="Brakel J."/>
            <person name="Bostroem C."/>
            <person name="Chovatia M."/>
            <person name="Grimwood J."/>
            <person name="Jenkins J.W."/>
            <person name="Jueterbock A."/>
            <person name="Mraz A."/>
            <person name="Stam W.T."/>
            <person name="Tice H."/>
            <person name="Bornberg-Bauer E."/>
            <person name="Green P.J."/>
            <person name="Pearson G.A."/>
            <person name="Procaccini G."/>
            <person name="Duarte C.M."/>
            <person name="Schmutz J."/>
            <person name="Reusch T.B.H."/>
            <person name="Van de Peer Y."/>
        </authorList>
    </citation>
    <scope>NUCLEOTIDE SEQUENCE [LARGE SCALE GENOMIC DNA]</scope>
    <source>
        <strain evidence="3">cv. Finnish</strain>
    </source>
</reference>
<name>A0A0K9P8F1_ZOSMR</name>
<feature type="region of interest" description="Disordered" evidence="1">
    <location>
        <begin position="760"/>
        <end position="798"/>
    </location>
</feature>
<feature type="compositionally biased region" description="Basic residues" evidence="1">
    <location>
        <begin position="784"/>
        <end position="798"/>
    </location>
</feature>
<dbReference type="PANTHER" id="PTHR34465">
    <property type="entry name" value="CARBOXYL-TERMINAL HYDROLASE-LIKE PROTEIN, PUTATIVE (DUF627 AND DUF629)-RELATED"/>
    <property type="match status" value="1"/>
</dbReference>
<proteinExistence type="predicted"/>
<comment type="caution">
    <text evidence="2">The sequence shown here is derived from an EMBL/GenBank/DDBJ whole genome shotgun (WGS) entry which is preliminary data.</text>
</comment>
<dbReference type="PANTHER" id="PTHR34465:SF4">
    <property type="entry name" value="CARBOXYL-TERMINAL HYDROLASE-LIKE PROTEIN, PUTATIVE (DUF627 AND DUF629)-RELATED"/>
    <property type="match status" value="1"/>
</dbReference>
<sequence>MDKETINLVSKIVEKYLKYGAAKALNLSRIAIVDHERCHILHRLHAMLLIKNDPSDFDQALKHSNWAKRLYPRSLEYRYFGILLCCNNRKHPPNVIDDSLAIWTYENTMEIANPTEPCWDLYKQVIDEEAARVESGEAAVSYVKMCFMKLINMCYRRIDSLPFSDEYISEIFTSASSHQMFKEKFASMKVLINTEYSSCSFMERMFSEVCFQYALTVKEENEMDYKLKDTLLVLALASAKVAYRVFPISKDYFINMCVRTLQCNKNLSIIDIQNMKDELRVIRSSSSHEPYCKFLSIEEDVTYPEIFGKYYNNCIDLLLHFIQTLESMDDDYFEDEEFISMYHKRLKTNDLLEFSKKSIFYKRDIEYLLQNIPNLKGKQITTSDLMKMVMEIVEIDNKKGSLEALKLTQLAIDVNQPPTPAIFLRLHSKYIFENDHNDIQLALKFAKCAVSACPNSLDHIFFNASLQYQETSMASSNNKIKYWMILFACEKSLMLESVAEADEFTAKIIQLVDKKTNEFKSKMEIILYLKNKLRNLINMCYRSIDDLPTSFLDNITSKTIPPSEKLKLTIEMFENPKYRFCPFLYRVYSELCHTFALQSFDAKDGFGSHWLKSAYISATIADRNFHSSIEYGINHITRNLQVLKNFYIGQAAIISQDLQSIFNNKNYQEPYYKYLISDNEYKDDKQRNGYFVSCATLLEVYAVTLEQEFKDNSNEFSRTNVFYKELKDIGLTDFPKKAPGFFANIRYLLENPPTVRERYHGLLDDEENEDYQPSKEKKDDKNKAKMRKKKNKNASRKK</sequence>
<organism evidence="2 3">
    <name type="scientific">Zostera marina</name>
    <name type="common">Eelgrass</name>
    <dbReference type="NCBI Taxonomy" id="29655"/>
    <lineage>
        <taxon>Eukaryota</taxon>
        <taxon>Viridiplantae</taxon>
        <taxon>Streptophyta</taxon>
        <taxon>Embryophyta</taxon>
        <taxon>Tracheophyta</taxon>
        <taxon>Spermatophyta</taxon>
        <taxon>Magnoliopsida</taxon>
        <taxon>Liliopsida</taxon>
        <taxon>Zosteraceae</taxon>
        <taxon>Zostera</taxon>
    </lineage>
</organism>
<keyword evidence="3" id="KW-1185">Reference proteome</keyword>